<keyword evidence="6 10" id="KW-1133">Transmembrane helix</keyword>
<evidence type="ECO:0000256" key="8">
    <source>
        <dbReference type="ARBA" id="ARBA00023136"/>
    </source>
</evidence>
<feature type="transmembrane region" description="Helical" evidence="10">
    <location>
        <begin position="116"/>
        <end position="136"/>
    </location>
</feature>
<keyword evidence="7" id="KW-0811">Translocation</keyword>
<reference evidence="11" key="1">
    <citation type="submission" date="2020-05" db="EMBL/GenBank/DDBJ databases">
        <authorList>
            <person name="Chiriac C."/>
            <person name="Salcher M."/>
            <person name="Ghai R."/>
            <person name="Kavagutti S V."/>
        </authorList>
    </citation>
    <scope>NUCLEOTIDE SEQUENCE</scope>
</reference>
<comment type="similarity">
    <text evidence="2">Belongs to the SecY/SEC61-alpha family.</text>
</comment>
<evidence type="ECO:0000256" key="4">
    <source>
        <dbReference type="ARBA" id="ARBA00022692"/>
    </source>
</evidence>
<feature type="transmembrane region" description="Helical" evidence="10">
    <location>
        <begin position="214"/>
        <end position="234"/>
    </location>
</feature>
<dbReference type="Pfam" id="PF00344">
    <property type="entry name" value="SecY"/>
    <property type="match status" value="1"/>
</dbReference>
<dbReference type="FunFam" id="1.10.3370.10:FF:000001">
    <property type="entry name" value="Preprotein translocase subunit SecY"/>
    <property type="match status" value="1"/>
</dbReference>
<keyword evidence="4 10" id="KW-0812">Transmembrane</keyword>
<feature type="transmembrane region" description="Helical" evidence="10">
    <location>
        <begin position="189"/>
        <end position="208"/>
    </location>
</feature>
<evidence type="ECO:0000256" key="10">
    <source>
        <dbReference type="SAM" id="Phobius"/>
    </source>
</evidence>
<organism evidence="11">
    <name type="scientific">freshwater metagenome</name>
    <dbReference type="NCBI Taxonomy" id="449393"/>
    <lineage>
        <taxon>unclassified sequences</taxon>
        <taxon>metagenomes</taxon>
        <taxon>ecological metagenomes</taxon>
    </lineage>
</organism>
<feature type="transmembrane region" description="Helical" evidence="10">
    <location>
        <begin position="156"/>
        <end position="177"/>
    </location>
</feature>
<dbReference type="InterPro" id="IPR002208">
    <property type="entry name" value="SecY/SEC61-alpha"/>
</dbReference>
<dbReference type="NCBIfam" id="TIGR00967">
    <property type="entry name" value="3a0501s007"/>
    <property type="match status" value="1"/>
</dbReference>
<dbReference type="Gene3D" id="1.10.3370.10">
    <property type="entry name" value="SecY subunit domain"/>
    <property type="match status" value="1"/>
</dbReference>
<feature type="transmembrane region" description="Helical" evidence="10">
    <location>
        <begin position="317"/>
        <end position="338"/>
    </location>
</feature>
<evidence type="ECO:0000313" key="11">
    <source>
        <dbReference type="EMBL" id="CAB4553157.1"/>
    </source>
</evidence>
<dbReference type="InterPro" id="IPR030659">
    <property type="entry name" value="SecY_CS"/>
</dbReference>
<dbReference type="InterPro" id="IPR023201">
    <property type="entry name" value="SecY_dom_sf"/>
</dbReference>
<evidence type="ECO:0000256" key="2">
    <source>
        <dbReference type="ARBA" id="ARBA00005751"/>
    </source>
</evidence>
<gene>
    <name evidence="11" type="ORF">UFOPK1618_00034</name>
</gene>
<dbReference type="GO" id="GO:0016020">
    <property type="term" value="C:membrane"/>
    <property type="evidence" value="ECO:0007669"/>
    <property type="project" value="UniProtKB-SubCell"/>
</dbReference>
<feature type="transmembrane region" description="Helical" evidence="10">
    <location>
        <begin position="266"/>
        <end position="287"/>
    </location>
</feature>
<evidence type="ECO:0000256" key="3">
    <source>
        <dbReference type="ARBA" id="ARBA00022448"/>
    </source>
</evidence>
<evidence type="ECO:0000256" key="1">
    <source>
        <dbReference type="ARBA" id="ARBA00004141"/>
    </source>
</evidence>
<accession>A0A6J6CPD9</accession>
<dbReference type="SUPFAM" id="SSF103491">
    <property type="entry name" value="Preprotein translocase SecY subunit"/>
    <property type="match status" value="1"/>
</dbReference>
<feature type="transmembrane region" description="Helical" evidence="10">
    <location>
        <begin position="68"/>
        <end position="95"/>
    </location>
</feature>
<feature type="transmembrane region" description="Helical" evidence="10">
    <location>
        <begin position="18"/>
        <end position="38"/>
    </location>
</feature>
<dbReference type="InterPro" id="IPR026593">
    <property type="entry name" value="SecY"/>
</dbReference>
<feature type="transmembrane region" description="Helical" evidence="10">
    <location>
        <begin position="402"/>
        <end position="420"/>
    </location>
</feature>
<dbReference type="PRINTS" id="PR00303">
    <property type="entry name" value="SECYTRNLCASE"/>
</dbReference>
<dbReference type="EMBL" id="CAEZTF010000003">
    <property type="protein sequence ID" value="CAB4553157.1"/>
    <property type="molecule type" value="Genomic_DNA"/>
</dbReference>
<comment type="subcellular location">
    <subcellularLocation>
        <location evidence="1">Membrane</location>
        <topology evidence="1">Multi-pass membrane protein</topology>
    </subcellularLocation>
</comment>
<keyword evidence="8 10" id="KW-0472">Membrane</keyword>
<name>A0A6J6CPD9_9ZZZZ</name>
<evidence type="ECO:0000256" key="5">
    <source>
        <dbReference type="ARBA" id="ARBA00022927"/>
    </source>
</evidence>
<evidence type="ECO:0000256" key="6">
    <source>
        <dbReference type="ARBA" id="ARBA00022989"/>
    </source>
</evidence>
<protein>
    <recommendedName>
        <fullName evidence="9">Protein translocase subunit SecY</fullName>
    </recommendedName>
</protein>
<evidence type="ECO:0000256" key="7">
    <source>
        <dbReference type="ARBA" id="ARBA00023010"/>
    </source>
</evidence>
<keyword evidence="5" id="KW-0653">Protein transport</keyword>
<dbReference type="GO" id="GO:0015031">
    <property type="term" value="P:protein transport"/>
    <property type="evidence" value="ECO:0007669"/>
    <property type="project" value="UniProtKB-KW"/>
</dbReference>
<keyword evidence="3" id="KW-0813">Transport</keyword>
<dbReference type="AlphaFoldDB" id="A0A6J6CPD9"/>
<dbReference type="HAMAP" id="MF_01465">
    <property type="entry name" value="SecY"/>
    <property type="match status" value="1"/>
</dbReference>
<dbReference type="PANTHER" id="PTHR10906">
    <property type="entry name" value="SECY/SEC61-ALPHA FAMILY MEMBER"/>
    <property type="match status" value="1"/>
</dbReference>
<dbReference type="PROSITE" id="PS00755">
    <property type="entry name" value="SECY_1"/>
    <property type="match status" value="1"/>
</dbReference>
<dbReference type="PROSITE" id="PS00756">
    <property type="entry name" value="SECY_2"/>
    <property type="match status" value="1"/>
</dbReference>
<sequence length="437" mass="47312">MISAIVRAFRTPDLRNKLAFTLAIVAIFRLGSFIPAPFVDYGNVQKCLAQTQNTSGLYELVNLFSGGALLQLSIFALGIMPYITASIITQLLRVVIPRFETLYKGGAAGQATLTQYTRYLTIALGVLQSTTLIAVARQGALFGADCVLPILTDSTPIAVTLMVITMTAGTGLIMWMGELITERGVGNGMSLLIFTSIAAQFPSSLLSIAETRSIETLLIVIGIGVVVVGLVILVEQSQRRIPVQYAKRMVGKRTYGGQSTYIPIKVNMAGVVPVIFASSLLYLPALIAQFNQPDANGQVAPWVTWVSTYLTQGDSPLYMAIYFFLILGFTYFYVAITFNPEEVSDNMKSYGGFVPGIRAGRPTMEFLEFVLSRITFAGAIYLGLIALIPLVAFTAIGANQNFPFGGTSILIIVGVGLDTVKQINAQMQQRNYEGLLK</sequence>
<proteinExistence type="inferred from homology"/>
<evidence type="ECO:0000256" key="9">
    <source>
        <dbReference type="ARBA" id="ARBA00039733"/>
    </source>
</evidence>
<feature type="transmembrane region" description="Helical" evidence="10">
    <location>
        <begin position="374"/>
        <end position="396"/>
    </location>
</feature>
<dbReference type="PIRSF" id="PIRSF004557">
    <property type="entry name" value="SecY"/>
    <property type="match status" value="1"/>
</dbReference>